<sequence>MTLQCSAYIATSLDGFIAGEGGDLSWLDDANALVPKGEDCGFSAFMDSIDYLVMGRNTYEKILSFGQWVYSKPVIVLSSRYLSIPDHLKDKVTASSQPIQALCEKLSRQGAKRLYIDGGFTIRSFIEARLLTDIEITLIPTVIGKGIPLFSGLAQKQQFTLLDTKVYDFGFVQLKYGLEYGS</sequence>
<dbReference type="AlphaFoldDB" id="A0A5R9IUQ8"/>
<organism evidence="2 3">
    <name type="scientific">Thalassotalea litorea</name>
    <dbReference type="NCBI Taxonomy" id="2020715"/>
    <lineage>
        <taxon>Bacteria</taxon>
        <taxon>Pseudomonadati</taxon>
        <taxon>Pseudomonadota</taxon>
        <taxon>Gammaproteobacteria</taxon>
        <taxon>Alteromonadales</taxon>
        <taxon>Colwelliaceae</taxon>
        <taxon>Thalassotalea</taxon>
    </lineage>
</organism>
<evidence type="ECO:0000313" key="3">
    <source>
        <dbReference type="Proteomes" id="UP000307790"/>
    </source>
</evidence>
<dbReference type="InterPro" id="IPR002734">
    <property type="entry name" value="RibDG_C"/>
</dbReference>
<dbReference type="Pfam" id="PF01872">
    <property type="entry name" value="RibD_C"/>
    <property type="match status" value="1"/>
</dbReference>
<dbReference type="GO" id="GO:0008703">
    <property type="term" value="F:5-amino-6-(5-phosphoribosylamino)uracil reductase activity"/>
    <property type="evidence" value="ECO:0007669"/>
    <property type="project" value="InterPro"/>
</dbReference>
<comment type="caution">
    <text evidence="2">The sequence shown here is derived from an EMBL/GenBank/DDBJ whole genome shotgun (WGS) entry which is preliminary data.</text>
</comment>
<dbReference type="Gene3D" id="3.40.430.10">
    <property type="entry name" value="Dihydrofolate Reductase, subunit A"/>
    <property type="match status" value="1"/>
</dbReference>
<keyword evidence="3" id="KW-1185">Reference proteome</keyword>
<dbReference type="SUPFAM" id="SSF53597">
    <property type="entry name" value="Dihydrofolate reductase-like"/>
    <property type="match status" value="1"/>
</dbReference>
<dbReference type="Proteomes" id="UP000307790">
    <property type="component" value="Unassembled WGS sequence"/>
</dbReference>
<dbReference type="OrthoDB" id="9782335at2"/>
<dbReference type="PANTHER" id="PTHR38011:SF11">
    <property type="entry name" value="2,5-DIAMINO-6-RIBOSYLAMINO-4(3H)-PYRIMIDINONE 5'-PHOSPHATE REDUCTASE"/>
    <property type="match status" value="1"/>
</dbReference>
<dbReference type="InterPro" id="IPR024072">
    <property type="entry name" value="DHFR-like_dom_sf"/>
</dbReference>
<gene>
    <name evidence="2" type="ORF">FE810_07040</name>
</gene>
<proteinExistence type="predicted"/>
<evidence type="ECO:0000259" key="1">
    <source>
        <dbReference type="Pfam" id="PF01872"/>
    </source>
</evidence>
<evidence type="ECO:0000313" key="2">
    <source>
        <dbReference type="EMBL" id="TLU65678.1"/>
    </source>
</evidence>
<dbReference type="InterPro" id="IPR050765">
    <property type="entry name" value="Riboflavin_Biosynth_HTPR"/>
</dbReference>
<dbReference type="PANTHER" id="PTHR38011">
    <property type="entry name" value="DIHYDROFOLATE REDUCTASE FAMILY PROTEIN (AFU_ORTHOLOGUE AFUA_8G06820)"/>
    <property type="match status" value="1"/>
</dbReference>
<feature type="domain" description="Bacterial bifunctional deaminase-reductase C-terminal" evidence="1">
    <location>
        <begin position="9"/>
        <end position="168"/>
    </location>
</feature>
<accession>A0A5R9IUQ8</accession>
<name>A0A5R9IUQ8_9GAMM</name>
<protein>
    <submittedName>
        <fullName evidence="2">Dihydrofolate reductase</fullName>
    </submittedName>
</protein>
<dbReference type="EMBL" id="VCBC01000006">
    <property type="protein sequence ID" value="TLU65678.1"/>
    <property type="molecule type" value="Genomic_DNA"/>
</dbReference>
<dbReference type="GO" id="GO:0009231">
    <property type="term" value="P:riboflavin biosynthetic process"/>
    <property type="evidence" value="ECO:0007669"/>
    <property type="project" value="InterPro"/>
</dbReference>
<reference evidence="2 3" key="1">
    <citation type="submission" date="2019-05" db="EMBL/GenBank/DDBJ databases">
        <title>Genome sequences of Thalassotalea litorea 1K03283.</title>
        <authorList>
            <person name="Zhang D."/>
        </authorList>
    </citation>
    <scope>NUCLEOTIDE SEQUENCE [LARGE SCALE GENOMIC DNA]</scope>
    <source>
        <strain evidence="2 3">MCCC 1K03283</strain>
    </source>
</reference>
<dbReference type="RefSeq" id="WP_138319339.1">
    <property type="nucleotide sequence ID" value="NZ_VCBC01000006.1"/>
</dbReference>